<dbReference type="AlphaFoldDB" id="M0CTZ6"/>
<evidence type="ECO:0000313" key="6">
    <source>
        <dbReference type="EMBL" id="ELZ26686.1"/>
    </source>
</evidence>
<sequence>MRKRVAFAVGLAALVFLLVQLGALALVPTFYDAGYQTVEDPTDPTNSLAYLAAILVATGVMLAAFKYDFDWAVRALVVVTSGMLSWYVFSVFLPGAVAVAAAAGVSGALLAYPEWYVIDAAGVLMGAGAAALFGISFGLLPAVVLLVALAVYDAVSVYGTKHMLDLAEGVMDLRIPVVLVIPTTLSYSLLDDDFSGANDVHEDGDGGDAGANADGGRGAGADIDEDLTDDGDVRDAFFIGLGDAVMPTVMVASGAFFLPRSLAPSLGVSFLPALTLPALTAMIGTFAGLFALLWLVLKGRAHAGLPLLNGGTIGGYLVGALLSGVPLLTALGL</sequence>
<proteinExistence type="predicted"/>
<protein>
    <recommendedName>
        <fullName evidence="8">Presenilin-like membrane protease, A22 family</fullName>
    </recommendedName>
</protein>
<gene>
    <name evidence="6" type="ORF">C474_18635</name>
</gene>
<evidence type="ECO:0000256" key="4">
    <source>
        <dbReference type="ARBA" id="ARBA00023136"/>
    </source>
</evidence>
<dbReference type="GO" id="GO:0042500">
    <property type="term" value="F:aspartic endopeptidase activity, intramembrane cleaving"/>
    <property type="evidence" value="ECO:0007669"/>
    <property type="project" value="InterPro"/>
</dbReference>
<dbReference type="InterPro" id="IPR006639">
    <property type="entry name" value="Preselin/SPP"/>
</dbReference>
<evidence type="ECO:0000313" key="7">
    <source>
        <dbReference type="Proteomes" id="UP000011513"/>
    </source>
</evidence>
<keyword evidence="2 5" id="KW-0812">Transmembrane</keyword>
<dbReference type="GO" id="GO:0016020">
    <property type="term" value="C:membrane"/>
    <property type="evidence" value="ECO:0007669"/>
    <property type="project" value="InterPro"/>
</dbReference>
<dbReference type="eggNOG" id="arCOG04463">
    <property type="taxonomic scope" value="Archaea"/>
</dbReference>
<name>M0CTZ6_HALPD</name>
<keyword evidence="4 5" id="KW-0472">Membrane</keyword>
<comment type="subcellular location">
    <subcellularLocation>
        <location evidence="1">Endomembrane system</location>
        <topology evidence="1">Multi-pass membrane protein</topology>
    </subcellularLocation>
</comment>
<comment type="caution">
    <text evidence="6">The sequence shown here is derived from an EMBL/GenBank/DDBJ whole genome shotgun (WGS) entry which is preliminary data.</text>
</comment>
<dbReference type="RefSeq" id="WP_008389458.1">
    <property type="nucleotide sequence ID" value="NZ_AOIV01000042.1"/>
</dbReference>
<dbReference type="Proteomes" id="UP000011513">
    <property type="component" value="Unassembled WGS sequence"/>
</dbReference>
<dbReference type="Pfam" id="PF06550">
    <property type="entry name" value="SPP"/>
    <property type="match status" value="1"/>
</dbReference>
<feature type="transmembrane region" description="Helical" evidence="5">
    <location>
        <begin position="236"/>
        <end position="258"/>
    </location>
</feature>
<reference evidence="6 7" key="1">
    <citation type="journal article" date="2014" name="PLoS Genet.">
        <title>Phylogenetically driven sequencing of extremely halophilic archaea reveals strategies for static and dynamic osmo-response.</title>
        <authorList>
            <person name="Becker E.A."/>
            <person name="Seitzer P.M."/>
            <person name="Tritt A."/>
            <person name="Larsen D."/>
            <person name="Krusor M."/>
            <person name="Yao A.I."/>
            <person name="Wu D."/>
            <person name="Madern D."/>
            <person name="Eisen J.A."/>
            <person name="Darling A.E."/>
            <person name="Facciotti M.T."/>
        </authorList>
    </citation>
    <scope>NUCLEOTIDE SEQUENCE [LARGE SCALE GENOMIC DNA]</scope>
    <source>
        <strain evidence="6 7">JCM 14848</strain>
    </source>
</reference>
<dbReference type="NCBIfam" id="NF041679">
    <property type="entry name" value="IMP_arch_presen"/>
    <property type="match status" value="1"/>
</dbReference>
<evidence type="ECO:0000256" key="2">
    <source>
        <dbReference type="ARBA" id="ARBA00022692"/>
    </source>
</evidence>
<feature type="transmembrane region" description="Helical" evidence="5">
    <location>
        <begin position="86"/>
        <end position="112"/>
    </location>
</feature>
<feature type="transmembrane region" description="Helical" evidence="5">
    <location>
        <begin position="47"/>
        <end position="65"/>
    </location>
</feature>
<organism evidence="6 7">
    <name type="scientific">Halogeometricum pallidum JCM 14848</name>
    <dbReference type="NCBI Taxonomy" id="1227487"/>
    <lineage>
        <taxon>Archaea</taxon>
        <taxon>Methanobacteriati</taxon>
        <taxon>Methanobacteriota</taxon>
        <taxon>Stenosarchaea group</taxon>
        <taxon>Halobacteria</taxon>
        <taxon>Halobacteriales</taxon>
        <taxon>Haloferacaceae</taxon>
        <taxon>Halogeometricum</taxon>
    </lineage>
</organism>
<evidence type="ECO:0000256" key="3">
    <source>
        <dbReference type="ARBA" id="ARBA00022989"/>
    </source>
</evidence>
<feature type="transmembrane region" description="Helical" evidence="5">
    <location>
        <begin position="270"/>
        <end position="293"/>
    </location>
</feature>
<dbReference type="OrthoDB" id="241093at2157"/>
<evidence type="ECO:0008006" key="8">
    <source>
        <dbReference type="Google" id="ProtNLM"/>
    </source>
</evidence>
<dbReference type="PATRIC" id="fig|1227487.5.peg.3702"/>
<evidence type="ECO:0000256" key="1">
    <source>
        <dbReference type="ARBA" id="ARBA00004127"/>
    </source>
</evidence>
<dbReference type="EMBL" id="AOIV01000042">
    <property type="protein sequence ID" value="ELZ26686.1"/>
    <property type="molecule type" value="Genomic_DNA"/>
</dbReference>
<feature type="transmembrane region" description="Helical" evidence="5">
    <location>
        <begin position="124"/>
        <end position="152"/>
    </location>
</feature>
<dbReference type="SMART" id="SM00730">
    <property type="entry name" value="PSN"/>
    <property type="match status" value="1"/>
</dbReference>
<keyword evidence="7" id="KW-1185">Reference proteome</keyword>
<dbReference type="InParanoid" id="M0CTZ6"/>
<keyword evidence="3 5" id="KW-1133">Transmembrane helix</keyword>
<accession>M0CTZ6</accession>
<feature type="transmembrane region" description="Helical" evidence="5">
    <location>
        <begin position="313"/>
        <end position="331"/>
    </location>
</feature>
<dbReference type="InterPro" id="IPR010545">
    <property type="entry name" value="SPP"/>
</dbReference>
<evidence type="ECO:0000256" key="5">
    <source>
        <dbReference type="SAM" id="Phobius"/>
    </source>
</evidence>
<dbReference type="GO" id="GO:0012505">
    <property type="term" value="C:endomembrane system"/>
    <property type="evidence" value="ECO:0007669"/>
    <property type="project" value="UniProtKB-SubCell"/>
</dbReference>